<dbReference type="PRINTS" id="PR00420">
    <property type="entry name" value="RNGMNOXGNASE"/>
</dbReference>
<proteinExistence type="predicted"/>
<protein>
    <submittedName>
        <fullName evidence="4">FAD-binding monooxygenase</fullName>
    </submittedName>
</protein>
<evidence type="ECO:0000313" key="4">
    <source>
        <dbReference type="EMBL" id="OYO21251.1"/>
    </source>
</evidence>
<evidence type="ECO:0000256" key="1">
    <source>
        <dbReference type="ARBA" id="ARBA00023002"/>
    </source>
</evidence>
<dbReference type="SUPFAM" id="SSF51905">
    <property type="entry name" value="FAD/NAD(P)-binding domain"/>
    <property type="match status" value="1"/>
</dbReference>
<dbReference type="Proteomes" id="UP000216311">
    <property type="component" value="Unassembled WGS sequence"/>
</dbReference>
<dbReference type="PANTHER" id="PTHR13789:SF309">
    <property type="entry name" value="PUTATIVE (AFU_ORTHOLOGUE AFUA_6G14510)-RELATED"/>
    <property type="match status" value="1"/>
</dbReference>
<dbReference type="InterPro" id="IPR050493">
    <property type="entry name" value="FAD-dep_Monooxygenase_BioMet"/>
</dbReference>
<feature type="domain" description="FAD-binding" evidence="3">
    <location>
        <begin position="242"/>
        <end position="299"/>
    </location>
</feature>
<dbReference type="InterPro" id="IPR002938">
    <property type="entry name" value="FAD-bd"/>
</dbReference>
<evidence type="ECO:0000259" key="3">
    <source>
        <dbReference type="Pfam" id="PF01494"/>
    </source>
</evidence>
<accession>A0A255H0M9</accession>
<evidence type="ECO:0000256" key="2">
    <source>
        <dbReference type="ARBA" id="ARBA00023033"/>
    </source>
</evidence>
<dbReference type="Gene3D" id="3.50.50.60">
    <property type="entry name" value="FAD/NAD(P)-binding domain"/>
    <property type="match status" value="1"/>
</dbReference>
<keyword evidence="5" id="KW-1185">Reference proteome</keyword>
<dbReference type="EMBL" id="NMVQ01000018">
    <property type="protein sequence ID" value="OYO21251.1"/>
    <property type="molecule type" value="Genomic_DNA"/>
</dbReference>
<evidence type="ECO:0000313" key="5">
    <source>
        <dbReference type="Proteomes" id="UP000216311"/>
    </source>
</evidence>
<comment type="caution">
    <text evidence="4">The sequence shown here is derived from an EMBL/GenBank/DDBJ whole genome shotgun (WGS) entry which is preliminary data.</text>
</comment>
<dbReference type="GO" id="GO:0071949">
    <property type="term" value="F:FAD binding"/>
    <property type="evidence" value="ECO:0007669"/>
    <property type="project" value="InterPro"/>
</dbReference>
<keyword evidence="2 4" id="KW-0503">Monooxygenase</keyword>
<dbReference type="Pfam" id="PF01494">
    <property type="entry name" value="FAD_binding_3"/>
    <property type="match status" value="1"/>
</dbReference>
<keyword evidence="1" id="KW-0560">Oxidoreductase</keyword>
<name>A0A255H0M9_9ACTN</name>
<reference evidence="4 5" key="1">
    <citation type="submission" date="2017-07" db="EMBL/GenBank/DDBJ databases">
        <title>Draft whole genome sequences of clinical Proprionibacteriaceae strains.</title>
        <authorList>
            <person name="Bernier A.-M."/>
            <person name="Bernard K."/>
            <person name="Domingo M.-C."/>
        </authorList>
    </citation>
    <scope>NUCLEOTIDE SEQUENCE [LARGE SCALE GENOMIC DNA]</scope>
    <source>
        <strain evidence="4 5">NML 130396</strain>
    </source>
</reference>
<dbReference type="GO" id="GO:0004497">
    <property type="term" value="F:monooxygenase activity"/>
    <property type="evidence" value="ECO:0007669"/>
    <property type="project" value="UniProtKB-KW"/>
</dbReference>
<gene>
    <name evidence="4" type="ORF">CGZ93_10725</name>
</gene>
<organism evidence="4 5">
    <name type="scientific">Enemella dayhoffiae</name>
    <dbReference type="NCBI Taxonomy" id="2016507"/>
    <lineage>
        <taxon>Bacteria</taxon>
        <taxon>Bacillati</taxon>
        <taxon>Actinomycetota</taxon>
        <taxon>Actinomycetes</taxon>
        <taxon>Propionibacteriales</taxon>
        <taxon>Propionibacteriaceae</taxon>
        <taxon>Enemella</taxon>
    </lineage>
</organism>
<dbReference type="AlphaFoldDB" id="A0A255H0M9"/>
<dbReference type="PANTHER" id="PTHR13789">
    <property type="entry name" value="MONOOXYGENASE"/>
    <property type="match status" value="1"/>
</dbReference>
<sequence length="335" mass="36352">MFVLSIDIVGGGVAGLALAAQLDPGRWRVRLIDDATDRREVGTCFGIWPFALPALERLGLADRVRARGVRPRSGSIWNSAGRTLLHSERVPEVHLITRLQLLDWLDATVPSTVRRIPERIDDPELLGADVVVGADGVHSATRRRVFGCDARPTGIVALRGLVEGVVEPGEYWGRGALFGSTPHPDGLVNWFATLPEFRAEPAQALVRARAAYRGFPEPVRRVLDAATAERTLVNRVLEAPALRSFVSGRTVLIGDAAHAMSPNLGRGACESLVDAAVLAESLDRHPPAEALARYDRARCRPTQRIRRAAALVRRISLGGGPLRDPVLTGLGRFVR</sequence>
<dbReference type="InterPro" id="IPR036188">
    <property type="entry name" value="FAD/NAD-bd_sf"/>
</dbReference>